<dbReference type="AlphaFoldDB" id="A0A1H4GLK2"/>
<gene>
    <name evidence="2" type="ORF">SAMN05660964_03565</name>
</gene>
<organism evidence="2 3">
    <name type="scientific">Thiothrix caldifontis</name>
    <dbReference type="NCBI Taxonomy" id="525918"/>
    <lineage>
        <taxon>Bacteria</taxon>
        <taxon>Pseudomonadati</taxon>
        <taxon>Pseudomonadota</taxon>
        <taxon>Gammaproteobacteria</taxon>
        <taxon>Thiotrichales</taxon>
        <taxon>Thiotrichaceae</taxon>
        <taxon>Thiothrix</taxon>
    </lineage>
</organism>
<keyword evidence="1" id="KW-1133">Transmembrane helix</keyword>
<evidence type="ECO:0000313" key="3">
    <source>
        <dbReference type="Proteomes" id="UP000199397"/>
    </source>
</evidence>
<proteinExistence type="predicted"/>
<keyword evidence="1" id="KW-0472">Membrane</keyword>
<reference evidence="2 3" key="1">
    <citation type="submission" date="2016-10" db="EMBL/GenBank/DDBJ databases">
        <authorList>
            <person name="de Groot N.N."/>
        </authorList>
    </citation>
    <scope>NUCLEOTIDE SEQUENCE [LARGE SCALE GENOMIC DNA]</scope>
    <source>
        <strain evidence="2 3">DSM 21228</strain>
    </source>
</reference>
<keyword evidence="3" id="KW-1185">Reference proteome</keyword>
<feature type="transmembrane region" description="Helical" evidence="1">
    <location>
        <begin position="58"/>
        <end position="79"/>
    </location>
</feature>
<evidence type="ECO:0000256" key="1">
    <source>
        <dbReference type="SAM" id="Phobius"/>
    </source>
</evidence>
<dbReference type="Proteomes" id="UP000199397">
    <property type="component" value="Unassembled WGS sequence"/>
</dbReference>
<feature type="transmembrane region" description="Helical" evidence="1">
    <location>
        <begin position="85"/>
        <end position="108"/>
    </location>
</feature>
<sequence length="129" mass="13850">MSAQPNHLTVSPAKLEKADGYAGFIGNIAELIATGATTFGVLPALFKHVSDFAVKYDVFVISARTLVSIGMLFAAYQYFQYTLFFGAGALAFIGQFLIGAFFVAVVFLTRDGLPIMTAALGMYLLVNSF</sequence>
<evidence type="ECO:0000313" key="2">
    <source>
        <dbReference type="EMBL" id="SEB10529.1"/>
    </source>
</evidence>
<dbReference type="RefSeq" id="WP_093070823.1">
    <property type="nucleotide sequence ID" value="NZ_FNQP01000036.1"/>
</dbReference>
<dbReference type="STRING" id="525918.SAMN05660964_03565"/>
<dbReference type="EMBL" id="FNQP01000036">
    <property type="protein sequence ID" value="SEB10529.1"/>
    <property type="molecule type" value="Genomic_DNA"/>
</dbReference>
<protein>
    <submittedName>
        <fullName evidence="2">Uncharacterized protein</fullName>
    </submittedName>
</protein>
<keyword evidence="1" id="KW-0812">Transmembrane</keyword>
<accession>A0A1H4GLK2</accession>
<feature type="transmembrane region" description="Helical" evidence="1">
    <location>
        <begin position="20"/>
        <end position="46"/>
    </location>
</feature>
<name>A0A1H4GLK2_9GAMM</name>